<dbReference type="PANTHER" id="PTHR11008">
    <property type="entry name" value="PROTEIN TAKEOUT-LIKE PROTEIN"/>
    <property type="match status" value="1"/>
</dbReference>
<accession>A0ABM1N2D0</accession>
<keyword evidence="1" id="KW-0732">Signal</keyword>
<evidence type="ECO:0000313" key="2">
    <source>
        <dbReference type="Proteomes" id="UP000695000"/>
    </source>
</evidence>
<sequence>MDRALFMFGLVAVSTISYCSSAEIPEFLKVCKRDEPNLTECIKHALEEIRPYLKKGVPEHNIPSVEPIIIKDLISEQSGGLKITTSDVVAYGGGDYIVNDLKVDMENHRFEIDVLLPKLIVDAKYTLDGKLVLVPIKGNGDFHANLTDCEAKLILNSEHYEKDGNRYVRFLVTDGMLKINVGGGKVKLDNLFSGDNVLNDVINDIINKNLSVFVKEILPFIEKALAKNLITTGNQIIEPYTIEQLFPK</sequence>
<dbReference type="RefSeq" id="XP_017780980.1">
    <property type="nucleotide sequence ID" value="XM_017925491.1"/>
</dbReference>
<feature type="chain" id="PRO_5045232253" evidence="1">
    <location>
        <begin position="22"/>
        <end position="248"/>
    </location>
</feature>
<gene>
    <name evidence="3" type="primary">LOC108565842</name>
</gene>
<dbReference type="Pfam" id="PF06585">
    <property type="entry name" value="JHBP"/>
    <property type="match status" value="1"/>
</dbReference>
<keyword evidence="2" id="KW-1185">Reference proteome</keyword>
<evidence type="ECO:0000313" key="3">
    <source>
        <dbReference type="RefSeq" id="XP_017780980.1"/>
    </source>
</evidence>
<protein>
    <submittedName>
        <fullName evidence="3">Uncharacterized protein LOC108565842</fullName>
    </submittedName>
</protein>
<feature type="signal peptide" evidence="1">
    <location>
        <begin position="1"/>
        <end position="21"/>
    </location>
</feature>
<dbReference type="GeneID" id="108565842"/>
<organism evidence="2 3">
    <name type="scientific">Nicrophorus vespilloides</name>
    <name type="common">Boreal carrion beetle</name>
    <dbReference type="NCBI Taxonomy" id="110193"/>
    <lineage>
        <taxon>Eukaryota</taxon>
        <taxon>Metazoa</taxon>
        <taxon>Ecdysozoa</taxon>
        <taxon>Arthropoda</taxon>
        <taxon>Hexapoda</taxon>
        <taxon>Insecta</taxon>
        <taxon>Pterygota</taxon>
        <taxon>Neoptera</taxon>
        <taxon>Endopterygota</taxon>
        <taxon>Coleoptera</taxon>
        <taxon>Polyphaga</taxon>
        <taxon>Staphyliniformia</taxon>
        <taxon>Silphidae</taxon>
        <taxon>Nicrophorinae</taxon>
        <taxon>Nicrophorus</taxon>
    </lineage>
</organism>
<dbReference type="PANTHER" id="PTHR11008:SF14">
    <property type="entry name" value="CIRCADIAN CLOCK-CONTROLLED PROTEIN-LIKE PROTEIN"/>
    <property type="match status" value="1"/>
</dbReference>
<reference evidence="3" key="1">
    <citation type="submission" date="2025-08" db="UniProtKB">
        <authorList>
            <consortium name="RefSeq"/>
        </authorList>
    </citation>
    <scope>IDENTIFICATION</scope>
    <source>
        <tissue evidence="3">Whole Larva</tissue>
    </source>
</reference>
<evidence type="ECO:0000256" key="1">
    <source>
        <dbReference type="SAM" id="SignalP"/>
    </source>
</evidence>
<dbReference type="Proteomes" id="UP000695000">
    <property type="component" value="Unplaced"/>
</dbReference>
<dbReference type="InterPro" id="IPR038606">
    <property type="entry name" value="To_sf"/>
</dbReference>
<dbReference type="Gene3D" id="3.15.10.30">
    <property type="entry name" value="Haemolymph juvenile hormone binding protein"/>
    <property type="match status" value="1"/>
</dbReference>
<proteinExistence type="predicted"/>
<dbReference type="SMART" id="SM00700">
    <property type="entry name" value="JHBP"/>
    <property type="match status" value="1"/>
</dbReference>
<dbReference type="InterPro" id="IPR010562">
    <property type="entry name" value="Haemolymph_juvenile_hormone-bd"/>
</dbReference>
<name>A0ABM1N2D0_NICVS</name>